<feature type="chain" id="PRO_5012952340" description="SH3 domain-containing protein" evidence="1">
    <location>
        <begin position="32"/>
        <end position="285"/>
    </location>
</feature>
<keyword evidence="1" id="KW-0732">Signal</keyword>
<evidence type="ECO:0000313" key="3">
    <source>
        <dbReference type="Proteomes" id="UP000184612"/>
    </source>
</evidence>
<organism evidence="2 3">
    <name type="scientific">Anaerocolumna xylanovorans DSM 12503</name>
    <dbReference type="NCBI Taxonomy" id="1121345"/>
    <lineage>
        <taxon>Bacteria</taxon>
        <taxon>Bacillati</taxon>
        <taxon>Bacillota</taxon>
        <taxon>Clostridia</taxon>
        <taxon>Lachnospirales</taxon>
        <taxon>Lachnospiraceae</taxon>
        <taxon>Anaerocolumna</taxon>
    </lineage>
</organism>
<keyword evidence="3" id="KW-1185">Reference proteome</keyword>
<evidence type="ECO:0000256" key="1">
    <source>
        <dbReference type="SAM" id="SignalP"/>
    </source>
</evidence>
<protein>
    <recommendedName>
        <fullName evidence="4">SH3 domain-containing protein</fullName>
    </recommendedName>
</protein>
<dbReference type="OrthoDB" id="2046805at2"/>
<evidence type="ECO:0008006" key="4">
    <source>
        <dbReference type="Google" id="ProtNLM"/>
    </source>
</evidence>
<dbReference type="RefSeq" id="WP_139243350.1">
    <property type="nucleotide sequence ID" value="NZ_FRFD01000005.1"/>
</dbReference>
<evidence type="ECO:0000313" key="2">
    <source>
        <dbReference type="EMBL" id="SHO48113.1"/>
    </source>
</evidence>
<accession>A0A1M7Y636</accession>
<name>A0A1M7Y636_9FIRM</name>
<dbReference type="STRING" id="1121345.SAMN02745217_01682"/>
<reference evidence="2 3" key="1">
    <citation type="submission" date="2016-12" db="EMBL/GenBank/DDBJ databases">
        <authorList>
            <person name="Song W.-J."/>
            <person name="Kurnit D.M."/>
        </authorList>
    </citation>
    <scope>NUCLEOTIDE SEQUENCE [LARGE SCALE GENOMIC DNA]</scope>
    <source>
        <strain evidence="2 3">DSM 12503</strain>
    </source>
</reference>
<feature type="signal peptide" evidence="1">
    <location>
        <begin position="1"/>
        <end position="31"/>
    </location>
</feature>
<gene>
    <name evidence="2" type="ORF">SAMN02745217_01682</name>
</gene>
<dbReference type="EMBL" id="FRFD01000005">
    <property type="protein sequence ID" value="SHO48113.1"/>
    <property type="molecule type" value="Genomic_DNA"/>
</dbReference>
<dbReference type="Proteomes" id="UP000184612">
    <property type="component" value="Unassembled WGS sequence"/>
</dbReference>
<dbReference type="AlphaFoldDB" id="A0A1M7Y636"/>
<sequence length="285" mass="32301">MKLKVSNYVKGILFLGILTMGLLLATGSSFAAQKSSGLDGVKILDKDTTYQYDLNGDGKADTIQYKTTENDEKHTATIKLYINKKLCLTKTDDGLFFRVFILDLYKNDNHLDLFIHTGMESDGVKNAFFVQYDGTKIVNKIKFDIDKLTKNFGTYRYSIEETDGKGKFTTAIDTPIYSKATGCYYCYVSFILKDNKISIVPASTYTLTKFSREYTYKAVKGFSVYEKAGSKKAVYQVKKGDKVTFDRMYVSKTGKAYFRIINSKGKKGWINSDQENLFAELPLWG</sequence>
<proteinExistence type="predicted"/>